<keyword evidence="2" id="KW-1185">Reference proteome</keyword>
<dbReference type="EMBL" id="JAGIQL010000048">
    <property type="protein sequence ID" value="MBP0458667.1"/>
    <property type="molecule type" value="Genomic_DNA"/>
</dbReference>
<evidence type="ECO:0000313" key="2">
    <source>
        <dbReference type="Proteomes" id="UP000670475"/>
    </source>
</evidence>
<dbReference type="Gene3D" id="2.30.110.10">
    <property type="entry name" value="Electron Transport, Fmn-binding Protein, Chain A"/>
    <property type="match status" value="1"/>
</dbReference>
<dbReference type="InterPro" id="IPR012349">
    <property type="entry name" value="Split_barrel_FMN-bd"/>
</dbReference>
<sequence length="154" mass="16931">MPEAAAPRTAQQRKKDTLHRLEHDVDAWVSTADLETGAPYMVPLSFLWTGSSLLLATAASTPTARNLSLSGTVRMGIGETRDVILVDGTAQPVRPADLPPQEADAFAAKTGFDPREEAAPYLYFRVSPRRLQAWREVNEFPGRDLIVDGRWTVA</sequence>
<organism evidence="1 2">
    <name type="scientific">Streptomyces montanisoli</name>
    <dbReference type="NCBI Taxonomy" id="2798581"/>
    <lineage>
        <taxon>Bacteria</taxon>
        <taxon>Bacillati</taxon>
        <taxon>Actinomycetota</taxon>
        <taxon>Actinomycetes</taxon>
        <taxon>Kitasatosporales</taxon>
        <taxon>Streptomycetaceae</taxon>
        <taxon>Streptomyces</taxon>
    </lineage>
</organism>
<dbReference type="AlphaFoldDB" id="A0A940MFH4"/>
<dbReference type="RefSeq" id="WP_209340416.1">
    <property type="nucleotide sequence ID" value="NZ_JAGIQL010000048.1"/>
</dbReference>
<dbReference type="Proteomes" id="UP000670475">
    <property type="component" value="Unassembled WGS sequence"/>
</dbReference>
<comment type="caution">
    <text evidence="1">The sequence shown here is derived from an EMBL/GenBank/DDBJ whole genome shotgun (WGS) entry which is preliminary data.</text>
</comment>
<proteinExistence type="predicted"/>
<name>A0A940MFH4_9ACTN</name>
<evidence type="ECO:0000313" key="1">
    <source>
        <dbReference type="EMBL" id="MBP0458667.1"/>
    </source>
</evidence>
<dbReference type="SUPFAM" id="SSF50475">
    <property type="entry name" value="FMN-binding split barrel"/>
    <property type="match status" value="1"/>
</dbReference>
<protein>
    <submittedName>
        <fullName evidence="1">Pyridoxamine 5'-phosphate oxidase family protein</fullName>
    </submittedName>
</protein>
<accession>A0A940MFH4</accession>
<reference evidence="1" key="1">
    <citation type="submission" date="2021-03" db="EMBL/GenBank/DDBJ databases">
        <title>Whole genome sequence of Streptomyces bomunensis MMS17-BM035.</title>
        <authorList>
            <person name="Lee J.H."/>
        </authorList>
    </citation>
    <scope>NUCLEOTIDE SEQUENCE</scope>
    <source>
        <strain evidence="1">MMS17-BM035</strain>
    </source>
</reference>
<gene>
    <name evidence="1" type="ORF">JFN87_14305</name>
</gene>